<dbReference type="SUPFAM" id="SSF52266">
    <property type="entry name" value="SGNH hydrolase"/>
    <property type="match status" value="1"/>
</dbReference>
<feature type="domain" description="SGNH hydrolase-type esterase" evidence="1">
    <location>
        <begin position="83"/>
        <end position="313"/>
    </location>
</feature>
<dbReference type="Gene3D" id="3.40.50.1110">
    <property type="entry name" value="SGNH hydrolase"/>
    <property type="match status" value="1"/>
</dbReference>
<sequence>MPLIICTIFLIIFGFFLAGEVLLRLRFGLGTPLIYLPDPEIGYILAPNQQVRRLGNLIAINQYSMRSPVMEKSPPEGTWRILLLGDSVANGAWWTDQGQTISALMTNQLQATCSATLSAGSTERTSSNVKNIQVEVLNASANSWGPRNELAFLRRMGSFGAKVVVLLINTDDLFAAAPSSLPVGRDRNYPDKKPALAWFELFTRYILPAPKVPTAPKEPGDPVDRNLEAIRQIKLLTQESNSHLLVAMTPLLRETGNPTTPRDYEQKARARIRSFTQAEKIFYLDFLPIFNRQEQPASLYRDHIHLSPTGNQLVSQTLCQIIQRETGFL</sequence>
<evidence type="ECO:0000313" key="3">
    <source>
        <dbReference type="Proteomes" id="UP000641954"/>
    </source>
</evidence>
<keyword evidence="3" id="KW-1185">Reference proteome</keyword>
<dbReference type="CDD" id="cd00229">
    <property type="entry name" value="SGNH_hydrolase"/>
    <property type="match status" value="1"/>
</dbReference>
<gene>
    <name evidence="2" type="ORF">H6G72_01310</name>
</gene>
<dbReference type="GO" id="GO:0016787">
    <property type="term" value="F:hydrolase activity"/>
    <property type="evidence" value="ECO:0007669"/>
    <property type="project" value="UniProtKB-KW"/>
</dbReference>
<dbReference type="Pfam" id="PF13472">
    <property type="entry name" value="Lipase_GDSL_2"/>
    <property type="match status" value="1"/>
</dbReference>
<dbReference type="InterPro" id="IPR036514">
    <property type="entry name" value="SGNH_hydro_sf"/>
</dbReference>
<dbReference type="InterPro" id="IPR013830">
    <property type="entry name" value="SGNH_hydro"/>
</dbReference>
<name>A0ABR8E805_9CYAN</name>
<evidence type="ECO:0000259" key="1">
    <source>
        <dbReference type="Pfam" id="PF13472"/>
    </source>
</evidence>
<comment type="caution">
    <text evidence="2">The sequence shown here is derived from an EMBL/GenBank/DDBJ whole genome shotgun (WGS) entry which is preliminary data.</text>
</comment>
<evidence type="ECO:0000313" key="2">
    <source>
        <dbReference type="EMBL" id="MBD2542527.1"/>
    </source>
</evidence>
<dbReference type="RefSeq" id="WP_054464696.1">
    <property type="nucleotide sequence ID" value="NZ_JACJSK010000002.1"/>
</dbReference>
<proteinExistence type="predicted"/>
<keyword evidence="2" id="KW-0378">Hydrolase</keyword>
<accession>A0ABR8E805</accession>
<organism evidence="2 3">
    <name type="scientific">Planktothricoides raciborskii FACHB-1370</name>
    <dbReference type="NCBI Taxonomy" id="2949576"/>
    <lineage>
        <taxon>Bacteria</taxon>
        <taxon>Bacillati</taxon>
        <taxon>Cyanobacteriota</taxon>
        <taxon>Cyanophyceae</taxon>
        <taxon>Oscillatoriophycideae</taxon>
        <taxon>Oscillatoriales</taxon>
        <taxon>Oscillatoriaceae</taxon>
        <taxon>Planktothricoides</taxon>
    </lineage>
</organism>
<protein>
    <submittedName>
        <fullName evidence="2">SGNH/GDSL hydrolase family protein</fullName>
    </submittedName>
</protein>
<dbReference type="Proteomes" id="UP000641954">
    <property type="component" value="Unassembled WGS sequence"/>
</dbReference>
<dbReference type="EMBL" id="JACJSK010000002">
    <property type="protein sequence ID" value="MBD2542527.1"/>
    <property type="molecule type" value="Genomic_DNA"/>
</dbReference>
<reference evidence="2 3" key="1">
    <citation type="journal article" date="2020" name="ISME J.">
        <title>Comparative genomics reveals insights into cyanobacterial evolution and habitat adaptation.</title>
        <authorList>
            <person name="Chen M.Y."/>
            <person name="Teng W.K."/>
            <person name="Zhao L."/>
            <person name="Hu C.X."/>
            <person name="Zhou Y.K."/>
            <person name="Han B.P."/>
            <person name="Song L.R."/>
            <person name="Shu W.S."/>
        </authorList>
    </citation>
    <scope>NUCLEOTIDE SEQUENCE [LARGE SCALE GENOMIC DNA]</scope>
    <source>
        <strain evidence="2 3">FACHB-1370</strain>
    </source>
</reference>